<dbReference type="RefSeq" id="WP_279651958.1">
    <property type="nucleotide sequence ID" value="NZ_CP122539.1"/>
</dbReference>
<dbReference type="Gene3D" id="2.40.170.20">
    <property type="entry name" value="TonB-dependent receptor, beta-barrel domain"/>
    <property type="match status" value="1"/>
</dbReference>
<evidence type="ECO:0000313" key="13">
    <source>
        <dbReference type="EMBL" id="WGH76088.1"/>
    </source>
</evidence>
<dbReference type="InterPro" id="IPR023996">
    <property type="entry name" value="TonB-dep_OMP_SusC/RagA"/>
</dbReference>
<dbReference type="NCBIfam" id="TIGR04057">
    <property type="entry name" value="SusC_RagA_signa"/>
    <property type="match status" value="1"/>
</dbReference>
<keyword evidence="14" id="KW-1185">Reference proteome</keyword>
<feature type="domain" description="TonB-dependent receptor-like beta-barrel" evidence="11">
    <location>
        <begin position="398"/>
        <end position="963"/>
    </location>
</feature>
<keyword evidence="4 8" id="KW-0812">Transmembrane</keyword>
<keyword evidence="7 8" id="KW-0998">Cell outer membrane</keyword>
<evidence type="ECO:0000256" key="10">
    <source>
        <dbReference type="SAM" id="SignalP"/>
    </source>
</evidence>
<feature type="signal peptide" evidence="10">
    <location>
        <begin position="1"/>
        <end position="23"/>
    </location>
</feature>
<evidence type="ECO:0000256" key="3">
    <source>
        <dbReference type="ARBA" id="ARBA00022452"/>
    </source>
</evidence>
<dbReference type="SUPFAM" id="SSF49464">
    <property type="entry name" value="Carboxypeptidase regulatory domain-like"/>
    <property type="match status" value="1"/>
</dbReference>
<evidence type="ECO:0000259" key="12">
    <source>
        <dbReference type="Pfam" id="PF07715"/>
    </source>
</evidence>
<keyword evidence="2 8" id="KW-0813">Transport</keyword>
<evidence type="ECO:0000256" key="1">
    <source>
        <dbReference type="ARBA" id="ARBA00004571"/>
    </source>
</evidence>
<dbReference type="InterPro" id="IPR037066">
    <property type="entry name" value="Plug_dom_sf"/>
</dbReference>
<feature type="chain" id="PRO_5046959402" evidence="10">
    <location>
        <begin position="24"/>
        <end position="1009"/>
    </location>
</feature>
<evidence type="ECO:0000256" key="2">
    <source>
        <dbReference type="ARBA" id="ARBA00022448"/>
    </source>
</evidence>
<dbReference type="Pfam" id="PF07715">
    <property type="entry name" value="Plug"/>
    <property type="match status" value="1"/>
</dbReference>
<evidence type="ECO:0000259" key="11">
    <source>
        <dbReference type="Pfam" id="PF00593"/>
    </source>
</evidence>
<keyword evidence="3 8" id="KW-1134">Transmembrane beta strand</keyword>
<keyword evidence="6 8" id="KW-0472">Membrane</keyword>
<gene>
    <name evidence="13" type="ORF">P8625_02675</name>
</gene>
<dbReference type="EMBL" id="CP122539">
    <property type="protein sequence ID" value="WGH76088.1"/>
    <property type="molecule type" value="Genomic_DNA"/>
</dbReference>
<dbReference type="InterPro" id="IPR008969">
    <property type="entry name" value="CarboxyPept-like_regulatory"/>
</dbReference>
<organism evidence="13 14">
    <name type="scientific">Tenacibaculum tangerinum</name>
    <dbReference type="NCBI Taxonomy" id="3038772"/>
    <lineage>
        <taxon>Bacteria</taxon>
        <taxon>Pseudomonadati</taxon>
        <taxon>Bacteroidota</taxon>
        <taxon>Flavobacteriia</taxon>
        <taxon>Flavobacteriales</taxon>
        <taxon>Flavobacteriaceae</taxon>
        <taxon>Tenacibaculum</taxon>
    </lineage>
</organism>
<evidence type="ECO:0000313" key="14">
    <source>
        <dbReference type="Proteomes" id="UP001232001"/>
    </source>
</evidence>
<sequence>MKSKLLKTFFLPFILLLGNYVYAQTVTGTVSDALEPLPGVNILVKGKTVGTATDFDGKFEIQANKGDILVFSFIGYQTQEVVVSDTTMNVTLLEDTDKLDEVVIVGYGSVKKQDATGAVDVVSTEDFNKGVVTSPEQLLQGRSAGVQVTTSSGEPGAGATIRIRGSSSVRSGNDPLYVIDGVPFNNSSNAPGSNTGTISGSSSAKNPLNFINSNDIESISILKDASATAIYGARAANGVVIITTKSGKRGEGKLNYSITTTSSRVANSYDLLNANQFAAANPSADAGGSVDAFDAISKTALTTEHNLSYSGGSEKGKYRVSLGALNQEGVIKNTGMDKYTLNTNISQKFFEDIVEVSVSLTASQIENEATALSESIGAEGDIMMSALKWNPTQSFYAADGSFVQPSANQRNPLAFLNYFNDNTKTTKLFGNVKANIKLTDDLKYEFTYGFDKTNAYRGIAASSAFNTQETLGRGYANVQNSRFNNILITNTLSFKKDVSENVNIDAVIGHSYEDYQGSGENITFRDFSKEDQQGYLDNIFAAQTIERNDYSSFGYSIDRNQIVNVGFLPVSLQSYFARSIVNISNKYILTATVRADGSSRFGSDNKYGYFPSFAAAWKIHEEGFLPETINELKFRAGWGQTGNQEFSAEAASDIYVIKDTGQPSSLNIGSADLKWESTTQLNFGFDFGLFDSKLSGSLDYFNKKTNDLLFRLPVAQPGPVGSFSWSNFDDEIINSGVEIGLNYKAFDKEDFSLEIGGNISFLKNEINGKEAFARFGTSTGSASGQGLSGDSLQLLYDGQPLYAFYLPVFEGFDSSGNAVYADTNGDGVVNTDFDQPGGDSDRAFVGDPNPDINVGLYIRGNYKNWDFTVNGYGAYGHQIYNNTANALFNANALYTRGENVITSVVDNGEDPGSSLKVSTRFLESGDFFRLSNLSIGYSFDTENLGKVGNYLKGMRLALTGQNLFIITQYSGFDPEVNTNKQVDGVPSFGIEYSGYPRSRSLSLGLNLNF</sequence>
<dbReference type="Gene3D" id="2.60.40.1120">
    <property type="entry name" value="Carboxypeptidase-like, regulatory domain"/>
    <property type="match status" value="1"/>
</dbReference>
<dbReference type="Pfam" id="PF00593">
    <property type="entry name" value="TonB_dep_Rec_b-barrel"/>
    <property type="match status" value="1"/>
</dbReference>
<accession>A0ABY8L3T1</accession>
<comment type="subcellular location">
    <subcellularLocation>
        <location evidence="1 8">Cell outer membrane</location>
        <topology evidence="1 8">Multi-pass membrane protein</topology>
    </subcellularLocation>
</comment>
<keyword evidence="13" id="KW-0675">Receptor</keyword>
<dbReference type="Pfam" id="PF13715">
    <property type="entry name" value="CarbopepD_reg_2"/>
    <property type="match status" value="1"/>
</dbReference>
<dbReference type="SUPFAM" id="SSF56935">
    <property type="entry name" value="Porins"/>
    <property type="match status" value="1"/>
</dbReference>
<dbReference type="InterPro" id="IPR036942">
    <property type="entry name" value="Beta-barrel_TonB_sf"/>
</dbReference>
<evidence type="ECO:0000256" key="6">
    <source>
        <dbReference type="ARBA" id="ARBA00023136"/>
    </source>
</evidence>
<proteinExistence type="inferred from homology"/>
<dbReference type="Proteomes" id="UP001232001">
    <property type="component" value="Chromosome"/>
</dbReference>
<evidence type="ECO:0000256" key="4">
    <source>
        <dbReference type="ARBA" id="ARBA00022692"/>
    </source>
</evidence>
<dbReference type="InterPro" id="IPR023997">
    <property type="entry name" value="TonB-dep_OMP_SusC/RagA_CS"/>
</dbReference>
<dbReference type="Gene3D" id="2.170.130.10">
    <property type="entry name" value="TonB-dependent receptor, plug domain"/>
    <property type="match status" value="1"/>
</dbReference>
<evidence type="ECO:0000256" key="8">
    <source>
        <dbReference type="PROSITE-ProRule" id="PRU01360"/>
    </source>
</evidence>
<dbReference type="NCBIfam" id="TIGR04056">
    <property type="entry name" value="OMP_RagA_SusC"/>
    <property type="match status" value="1"/>
</dbReference>
<keyword evidence="10" id="KW-0732">Signal</keyword>
<dbReference type="PROSITE" id="PS52016">
    <property type="entry name" value="TONB_DEPENDENT_REC_3"/>
    <property type="match status" value="1"/>
</dbReference>
<protein>
    <submittedName>
        <fullName evidence="13">TonB-dependent receptor</fullName>
    </submittedName>
</protein>
<dbReference type="InterPro" id="IPR039426">
    <property type="entry name" value="TonB-dep_rcpt-like"/>
</dbReference>
<feature type="domain" description="TonB-dependent receptor plug" evidence="12">
    <location>
        <begin position="111"/>
        <end position="239"/>
    </location>
</feature>
<comment type="similarity">
    <text evidence="8 9">Belongs to the TonB-dependent receptor family.</text>
</comment>
<evidence type="ECO:0000256" key="5">
    <source>
        <dbReference type="ARBA" id="ARBA00023077"/>
    </source>
</evidence>
<evidence type="ECO:0000256" key="9">
    <source>
        <dbReference type="RuleBase" id="RU003357"/>
    </source>
</evidence>
<evidence type="ECO:0000256" key="7">
    <source>
        <dbReference type="ARBA" id="ARBA00023237"/>
    </source>
</evidence>
<reference evidence="13 14" key="1">
    <citation type="submission" date="2023-04" db="EMBL/GenBank/DDBJ databases">
        <title>Tenacibaculum tangerinum sp. nov., isolated from sea tidal flat of South Korea.</title>
        <authorList>
            <person name="Lee S.H."/>
            <person name="Kim J.-J."/>
        </authorList>
    </citation>
    <scope>NUCLEOTIDE SEQUENCE [LARGE SCALE GENOMIC DNA]</scope>
    <source>
        <strain evidence="13 14">GRR-S3-23</strain>
    </source>
</reference>
<name>A0ABY8L3T1_9FLAO</name>
<keyword evidence="5 9" id="KW-0798">TonB box</keyword>
<dbReference type="InterPro" id="IPR012910">
    <property type="entry name" value="Plug_dom"/>
</dbReference>
<dbReference type="InterPro" id="IPR000531">
    <property type="entry name" value="Beta-barrel_TonB"/>
</dbReference>